<protein>
    <submittedName>
        <fullName evidence="1">Uncharacterized protein</fullName>
    </submittedName>
</protein>
<dbReference type="AlphaFoldDB" id="A0A2P2QFG1"/>
<proteinExistence type="predicted"/>
<organism evidence="1">
    <name type="scientific">Rhizophora mucronata</name>
    <name type="common">Asiatic mangrove</name>
    <dbReference type="NCBI Taxonomy" id="61149"/>
    <lineage>
        <taxon>Eukaryota</taxon>
        <taxon>Viridiplantae</taxon>
        <taxon>Streptophyta</taxon>
        <taxon>Embryophyta</taxon>
        <taxon>Tracheophyta</taxon>
        <taxon>Spermatophyta</taxon>
        <taxon>Magnoliopsida</taxon>
        <taxon>eudicotyledons</taxon>
        <taxon>Gunneridae</taxon>
        <taxon>Pentapetalae</taxon>
        <taxon>rosids</taxon>
        <taxon>fabids</taxon>
        <taxon>Malpighiales</taxon>
        <taxon>Rhizophoraceae</taxon>
        <taxon>Rhizophora</taxon>
    </lineage>
</organism>
<sequence>MRSSQLCSMKYKVELLFG</sequence>
<dbReference type="EMBL" id="GGEC01085296">
    <property type="protein sequence ID" value="MBX65780.1"/>
    <property type="molecule type" value="Transcribed_RNA"/>
</dbReference>
<name>A0A2P2QFG1_RHIMU</name>
<reference evidence="1" key="1">
    <citation type="submission" date="2018-02" db="EMBL/GenBank/DDBJ databases">
        <title>Rhizophora mucronata_Transcriptome.</title>
        <authorList>
            <person name="Meera S.P."/>
            <person name="Sreeshan A."/>
            <person name="Augustine A."/>
        </authorList>
    </citation>
    <scope>NUCLEOTIDE SEQUENCE</scope>
    <source>
        <tissue evidence="1">Leaf</tissue>
    </source>
</reference>
<evidence type="ECO:0000313" key="1">
    <source>
        <dbReference type="EMBL" id="MBX65780.1"/>
    </source>
</evidence>
<accession>A0A2P2QFG1</accession>